<dbReference type="InterPro" id="IPR025447">
    <property type="entry name" value="DUF4192"/>
</dbReference>
<dbReference type="OrthoDB" id="4954868at2"/>
<accession>A0A4R5KZ99</accession>
<sequence length="422" mass="46223">MTTDNRVTIARAEDILGFIPHVLGRWPKESLVALTLRGRILGATLRVDLPSDTSDDVLQAYTRKITEYLETDHEADGALLAVFTDDGWDEGTVVRRHRPVLEALELSLARHGLPLRDAWLIGAEFWRSAFCNDEECCPSPGRPIDEIRDSRLNAEMVFRGSNVNTPPLHGPGEQPANNPEFMALEEEALEAMMKIWQDEKAFEDVLDAWTLVLDAGVSEHLEADIAVFLRASLRVPAWRDAVVVLAAAGRSAARGGAQAFRFFQNQGEDGEPLAIPPALRPLPASTGNAPRTPGLPHTSTAARGPKRSRTVDIDALRYGEVLLGTYPESPLWHRLTTLDQALAVLARHGGGEARAAALTLRGWIQWCRGSGSFAVEFLSQADLEHPGYRLAELLNEVVRRGTVCGWAKKQASAWPKFGGAVA</sequence>
<gene>
    <name evidence="2" type="ORF">E1809_02915</name>
</gene>
<name>A0A4R5KZ99_9MICC</name>
<evidence type="ECO:0000313" key="2">
    <source>
        <dbReference type="EMBL" id="TDG01452.1"/>
    </source>
</evidence>
<organism evidence="2 3">
    <name type="scientific">Arthrobacter terricola</name>
    <dbReference type="NCBI Taxonomy" id="2547396"/>
    <lineage>
        <taxon>Bacteria</taxon>
        <taxon>Bacillati</taxon>
        <taxon>Actinomycetota</taxon>
        <taxon>Actinomycetes</taxon>
        <taxon>Micrococcales</taxon>
        <taxon>Micrococcaceae</taxon>
        <taxon>Arthrobacter</taxon>
    </lineage>
</organism>
<dbReference type="EMBL" id="SMRU01000002">
    <property type="protein sequence ID" value="TDG01452.1"/>
    <property type="molecule type" value="Genomic_DNA"/>
</dbReference>
<reference evidence="2 3" key="1">
    <citation type="submission" date="2019-03" db="EMBL/GenBank/DDBJ databases">
        <title>Whole genome sequence of Arthrobacter sp JH1-1.</title>
        <authorList>
            <person name="Trinh H.N."/>
        </authorList>
    </citation>
    <scope>NUCLEOTIDE SEQUENCE [LARGE SCALE GENOMIC DNA]</scope>
    <source>
        <strain evidence="2 3">JH1-1</strain>
    </source>
</reference>
<dbReference type="Pfam" id="PF13830">
    <property type="entry name" value="DUF4192"/>
    <property type="match status" value="2"/>
</dbReference>
<proteinExistence type="predicted"/>
<evidence type="ECO:0000313" key="3">
    <source>
        <dbReference type="Proteomes" id="UP000295511"/>
    </source>
</evidence>
<dbReference type="AlphaFoldDB" id="A0A4R5KZ99"/>
<evidence type="ECO:0000256" key="1">
    <source>
        <dbReference type="SAM" id="MobiDB-lite"/>
    </source>
</evidence>
<dbReference type="RefSeq" id="WP_133202712.1">
    <property type="nucleotide sequence ID" value="NZ_SMRU01000002.1"/>
</dbReference>
<keyword evidence="3" id="KW-1185">Reference proteome</keyword>
<dbReference type="Proteomes" id="UP000295511">
    <property type="component" value="Unassembled WGS sequence"/>
</dbReference>
<comment type="caution">
    <text evidence="2">The sequence shown here is derived from an EMBL/GenBank/DDBJ whole genome shotgun (WGS) entry which is preliminary data.</text>
</comment>
<protein>
    <submittedName>
        <fullName evidence="2">DUF4192 family protein</fullName>
    </submittedName>
</protein>
<feature type="region of interest" description="Disordered" evidence="1">
    <location>
        <begin position="283"/>
        <end position="306"/>
    </location>
</feature>